<evidence type="ECO:0000313" key="3">
    <source>
        <dbReference type="EMBL" id="PPR03922.1"/>
    </source>
</evidence>
<evidence type="ECO:0000256" key="2">
    <source>
        <dbReference type="SAM" id="Phobius"/>
    </source>
</evidence>
<feature type="compositionally biased region" description="Polar residues" evidence="1">
    <location>
        <begin position="594"/>
        <end position="613"/>
    </location>
</feature>
<comment type="caution">
    <text evidence="3">The sequence shown here is derived from an EMBL/GenBank/DDBJ whole genome shotgun (WGS) entry which is preliminary data.</text>
</comment>
<feature type="transmembrane region" description="Helical" evidence="2">
    <location>
        <begin position="890"/>
        <end position="910"/>
    </location>
</feature>
<feature type="compositionally biased region" description="Polar residues" evidence="1">
    <location>
        <begin position="1269"/>
        <end position="1282"/>
    </location>
</feature>
<dbReference type="OrthoDB" id="3062801at2759"/>
<feature type="region of interest" description="Disordered" evidence="1">
    <location>
        <begin position="1"/>
        <end position="20"/>
    </location>
</feature>
<accession>A0A409YLM4</accession>
<dbReference type="InParanoid" id="A0A409YLM4"/>
<feature type="region of interest" description="Disordered" evidence="1">
    <location>
        <begin position="705"/>
        <end position="742"/>
    </location>
</feature>
<feature type="compositionally biased region" description="Polar residues" evidence="1">
    <location>
        <begin position="1127"/>
        <end position="1147"/>
    </location>
</feature>
<feature type="transmembrane region" description="Helical" evidence="2">
    <location>
        <begin position="986"/>
        <end position="1009"/>
    </location>
</feature>
<feature type="region of interest" description="Disordered" evidence="1">
    <location>
        <begin position="185"/>
        <end position="257"/>
    </location>
</feature>
<feature type="compositionally biased region" description="Low complexity" evidence="1">
    <location>
        <begin position="614"/>
        <end position="631"/>
    </location>
</feature>
<keyword evidence="4" id="KW-1185">Reference proteome</keyword>
<feature type="compositionally biased region" description="Polar residues" evidence="1">
    <location>
        <begin position="1390"/>
        <end position="1404"/>
    </location>
</feature>
<feature type="region of interest" description="Disordered" evidence="1">
    <location>
        <begin position="1035"/>
        <end position="1154"/>
    </location>
</feature>
<dbReference type="EMBL" id="NHTK01001006">
    <property type="protein sequence ID" value="PPR03922.1"/>
    <property type="molecule type" value="Genomic_DNA"/>
</dbReference>
<feature type="compositionally biased region" description="Polar residues" evidence="1">
    <location>
        <begin position="215"/>
        <end position="248"/>
    </location>
</feature>
<keyword evidence="2" id="KW-0812">Transmembrane</keyword>
<feature type="region of interest" description="Disordered" evidence="1">
    <location>
        <begin position="1434"/>
        <end position="1461"/>
    </location>
</feature>
<feature type="compositionally biased region" description="Low complexity" evidence="1">
    <location>
        <begin position="1049"/>
        <end position="1058"/>
    </location>
</feature>
<feature type="compositionally biased region" description="Polar residues" evidence="1">
    <location>
        <begin position="280"/>
        <end position="304"/>
    </location>
</feature>
<feature type="region of interest" description="Disordered" evidence="1">
    <location>
        <begin position="1388"/>
        <end position="1412"/>
    </location>
</feature>
<feature type="region of interest" description="Disordered" evidence="1">
    <location>
        <begin position="114"/>
        <end position="153"/>
    </location>
</feature>
<name>A0A409YLM4_9AGAR</name>
<protein>
    <submittedName>
        <fullName evidence="3">Uncharacterized protein</fullName>
    </submittedName>
</protein>
<feature type="transmembrane region" description="Helical" evidence="2">
    <location>
        <begin position="751"/>
        <end position="771"/>
    </location>
</feature>
<evidence type="ECO:0000313" key="4">
    <source>
        <dbReference type="Proteomes" id="UP000284842"/>
    </source>
</evidence>
<feature type="compositionally biased region" description="Low complexity" evidence="1">
    <location>
        <begin position="710"/>
        <end position="732"/>
    </location>
</feature>
<reference evidence="3 4" key="1">
    <citation type="journal article" date="2018" name="Evol. Lett.">
        <title>Horizontal gene cluster transfer increased hallucinogenic mushroom diversity.</title>
        <authorList>
            <person name="Reynolds H.T."/>
            <person name="Vijayakumar V."/>
            <person name="Gluck-Thaler E."/>
            <person name="Korotkin H.B."/>
            <person name="Matheny P.B."/>
            <person name="Slot J.C."/>
        </authorList>
    </citation>
    <scope>NUCLEOTIDE SEQUENCE [LARGE SCALE GENOMIC DNA]</scope>
    <source>
        <strain evidence="3 4">2629</strain>
    </source>
</reference>
<feature type="compositionally biased region" description="Polar residues" evidence="1">
    <location>
        <begin position="1439"/>
        <end position="1457"/>
    </location>
</feature>
<feature type="transmembrane region" description="Helical" evidence="2">
    <location>
        <begin position="860"/>
        <end position="878"/>
    </location>
</feature>
<keyword evidence="2" id="KW-1133">Transmembrane helix</keyword>
<feature type="region of interest" description="Disordered" evidence="1">
    <location>
        <begin position="385"/>
        <end position="466"/>
    </location>
</feature>
<gene>
    <name evidence="3" type="ORF">CVT24_008107</name>
</gene>
<feature type="region of interest" description="Disordered" evidence="1">
    <location>
        <begin position="274"/>
        <end position="371"/>
    </location>
</feature>
<dbReference type="Proteomes" id="UP000284842">
    <property type="component" value="Unassembled WGS sequence"/>
</dbReference>
<sequence>MPVDQNSWQTSLDAQLGTNDNSNNIQLNHLSHSSSIVGTNLTTNPVSFHLPPPHAAPITNLTIDNVGSHLSTAPTNTITPSTSASHLLLATPAPSATTTPTTADIKTPNATSIPINVVSTTSPSADTIPSNATNNSASHLSPSPNPNAPKNTLPVNLKSTFRSSIEPVDASGEWLPAVAILGESSSTGSGGNVGPSASVARGSAGVTRVEAGEGQTVNDGKPQASTSATVLASLRPSSSAAGPTTRQSKPLPPLLPSMARVRPYSLDLSDAYPADEDLEGQSSSDPLTGSFSGIGNPKYSTTANHPRYSLMSEPPETPLSSTELTNAPGPLPPRFLNLGMGEERDLDRGSSSGGVGVGQSSTSPSWVTGLTGHPAHATVQLRDTEVGAGATGSGNGTGTSSRPWHTYHTPRDTNAQAEGEDRDATTPTATRAPNIPSFQPQAPGQPWTYPAFHPSGYPIAREDAPGGQPSLNFPSTGNPWSAPAPHNYAPFIPLGPYPQPPRPAFSAPAALPAHGVRFAPDVFSNSHTTSPPGYEANDPFKRHTKPVPPADDLTFDDIPLPGRPGLSETWHRYEGSGTQVSVPMNVPMTHHSRPQQGQSAPPPTNSGNPTYSHSQPMMGSAPQQSQQPPNSTGEPQRPPTSATGSGSGPYLPLHSNNGSYQSYPYYPPPISPAVGTWKKRPFWHRVFFPFRKQRDDGDMQYDVLLPPVNPGSGHIPSSSPHPATSTTPVPVSQLPPSATLPTSTHDSMTTFIRFVFSTLPSQVYLLMLLRLPALYFSRVARIFEEADLTLPELKKMALEIGSEGSALASKSLGDRVFSVQMQMGLLDGSQGTQGGVPIAYERLKATWESFIDSVLREWKTFNIISVLLLSAILTILQIEEAAADPVTRYTALYSLVCALISLLFGCVYIIRFGTMRKAYKAAEWALEAKKSKTLIWWNVWILLAMPAIWLSWSLVLYVTCILSFVWRTGDPVSGPPSPLSPRGLLVVRIVLTLVLGLGAIYGSLIFSTFRRYGESMDRKWKLRIDGWIREKITNPYPDSQPYSQPPSQPHSQPFSQQNPPYPFPHFFPAPYDQGSKVPVTSGNAPYPQFRTSEPPVGFQQSATANNDLGSGGRDQPQRQTQEEPQLRRSSPIPTSRQNDNERTTGPSYRQPADILYRQPPHQPFLNEKAYGRSSVDDEEVPRYDFQGYTSSLSTHGYSKDAKTQFRYEDDQSIGKSAEGTSERFQIRPVPSSGDKANNQTHTDMVQVALPQNPPIAYPVIRTVDRTINSVSPSTSTDAQTQAPPYISATTSSNPLPTPPSYASISPYNMTHNIINNPIRFNPPQKKNPQISMPPPPSLPTIPGTPLTIVTMRSFDSTAGAENYPLRGSPGDESLSNSTSVSILHMDVNDSDSPGTTRPNLNATAGLSPRAASKRPAFEVEDIDSGPSAIATVSARRRSMSPQTPRLSGSFSVQSRPLSSDGVAVDRLSHGSARLAIERLPPGAAPPIRTSGIIAEDVYDPS</sequence>
<evidence type="ECO:0000256" key="1">
    <source>
        <dbReference type="SAM" id="MobiDB-lite"/>
    </source>
</evidence>
<proteinExistence type="predicted"/>
<feature type="region of interest" description="Disordered" evidence="1">
    <location>
        <begin position="526"/>
        <end position="558"/>
    </location>
</feature>
<keyword evidence="2" id="KW-0472">Membrane</keyword>
<feature type="region of interest" description="Disordered" evidence="1">
    <location>
        <begin position="1269"/>
        <end position="1297"/>
    </location>
</feature>
<feature type="transmembrane region" description="Helical" evidence="2">
    <location>
        <begin position="939"/>
        <end position="966"/>
    </location>
</feature>
<feature type="region of interest" description="Disordered" evidence="1">
    <location>
        <begin position="578"/>
        <end position="654"/>
    </location>
</feature>
<feature type="region of interest" description="Disordered" evidence="1">
    <location>
        <begin position="1211"/>
        <end position="1237"/>
    </location>
</feature>
<feature type="compositionally biased region" description="Polar residues" evidence="1">
    <location>
        <begin position="1098"/>
        <end position="1108"/>
    </location>
</feature>
<organism evidence="3 4">
    <name type="scientific">Panaeolus cyanescens</name>
    <dbReference type="NCBI Taxonomy" id="181874"/>
    <lineage>
        <taxon>Eukaryota</taxon>
        <taxon>Fungi</taxon>
        <taxon>Dikarya</taxon>
        <taxon>Basidiomycota</taxon>
        <taxon>Agaricomycotina</taxon>
        <taxon>Agaricomycetes</taxon>
        <taxon>Agaricomycetidae</taxon>
        <taxon>Agaricales</taxon>
        <taxon>Agaricineae</taxon>
        <taxon>Galeropsidaceae</taxon>
        <taxon>Panaeolus</taxon>
    </lineage>
</organism>
<dbReference type="STRING" id="181874.A0A409YLM4"/>